<dbReference type="PANTHER" id="PTHR34107:SF4">
    <property type="entry name" value="SLL1222 PROTEIN"/>
    <property type="match status" value="1"/>
</dbReference>
<dbReference type="InterPro" id="IPR012296">
    <property type="entry name" value="Nuclease_put_TT1808"/>
</dbReference>
<evidence type="ECO:0000259" key="1">
    <source>
        <dbReference type="Pfam" id="PF05685"/>
    </source>
</evidence>
<dbReference type="InterPro" id="IPR009061">
    <property type="entry name" value="DNA-bd_dom_put_sf"/>
</dbReference>
<dbReference type="GO" id="GO:0003677">
    <property type="term" value="F:DNA binding"/>
    <property type="evidence" value="ECO:0007669"/>
    <property type="project" value="InterPro"/>
</dbReference>
<sequence>MGSLLTAQEVAEMLNLSVDTVWRYTRQKKIPVMELGKKQYRYEKEAVLAALTAGKISAEDLPVKEESFGYAKQGEYTYEDYVRIPEEPGYRFEVLEGMLIREPSPTTHHQRVVFALSRQLADFFEGFDPEGELFMAPLDVTLTSRNVVQPDILFISGSRRSIMRPERIDGPCDLVVEVMSPSNRRKDRLRKLEIYRRAGIPHYWLVDPEENILEAFVLRDERYVLIVVSGPGDMFAHPDFPGLNLDLAKVFYRPEYE</sequence>
<dbReference type="Pfam" id="PF05685">
    <property type="entry name" value="Uma2"/>
    <property type="match status" value="1"/>
</dbReference>
<dbReference type="NCBIfam" id="TIGR01764">
    <property type="entry name" value="excise"/>
    <property type="match status" value="1"/>
</dbReference>
<dbReference type="RefSeq" id="WP_144675903.1">
    <property type="nucleotide sequence ID" value="NZ_JAYFNZ010000015.1"/>
</dbReference>
<dbReference type="InterPro" id="IPR008538">
    <property type="entry name" value="Uma2"/>
</dbReference>
<dbReference type="InterPro" id="IPR010093">
    <property type="entry name" value="SinI_DNA-bd"/>
</dbReference>
<proteinExistence type="predicted"/>
<dbReference type="Gene3D" id="3.90.1570.10">
    <property type="entry name" value="tt1808, chain A"/>
    <property type="match status" value="1"/>
</dbReference>
<feature type="domain" description="Helix-turn-helix" evidence="2">
    <location>
        <begin position="4"/>
        <end position="53"/>
    </location>
</feature>
<feature type="domain" description="Putative restriction endonuclease" evidence="1">
    <location>
        <begin position="79"/>
        <end position="247"/>
    </location>
</feature>
<dbReference type="PANTHER" id="PTHR34107">
    <property type="entry name" value="SLL0198 PROTEIN-RELATED"/>
    <property type="match status" value="1"/>
</dbReference>
<evidence type="ECO:0000259" key="2">
    <source>
        <dbReference type="Pfam" id="PF12728"/>
    </source>
</evidence>
<dbReference type="Pfam" id="PF12728">
    <property type="entry name" value="HTH_17"/>
    <property type="match status" value="1"/>
</dbReference>
<dbReference type="PATRIC" id="fig|49338.4.peg.3987"/>
<dbReference type="SUPFAM" id="SSF52980">
    <property type="entry name" value="Restriction endonuclease-like"/>
    <property type="match status" value="1"/>
</dbReference>
<protein>
    <submittedName>
        <fullName evidence="3">DNA binding domain protein, excisionase</fullName>
    </submittedName>
</protein>
<name>A0A098B5E0_DESHA</name>
<dbReference type="AlphaFoldDB" id="A0A098B5E0"/>
<dbReference type="InterPro" id="IPR011335">
    <property type="entry name" value="Restrct_endonuc-II-like"/>
</dbReference>
<reference evidence="3" key="1">
    <citation type="submission" date="2014-07" db="EMBL/GenBank/DDBJ databases">
        <authorList>
            <person name="Hornung V.Bastian."/>
        </authorList>
    </citation>
    <scope>NUCLEOTIDE SEQUENCE</scope>
    <source>
        <strain evidence="3">PCE-S</strain>
    </source>
</reference>
<dbReference type="SUPFAM" id="SSF46955">
    <property type="entry name" value="Putative DNA-binding domain"/>
    <property type="match status" value="1"/>
</dbReference>
<dbReference type="InterPro" id="IPR041657">
    <property type="entry name" value="HTH_17"/>
</dbReference>
<dbReference type="CDD" id="cd06260">
    <property type="entry name" value="DUF820-like"/>
    <property type="match status" value="1"/>
</dbReference>
<evidence type="ECO:0000313" key="3">
    <source>
        <dbReference type="EMBL" id="CDX03600.1"/>
    </source>
</evidence>
<dbReference type="EMBL" id="LK996017">
    <property type="protein sequence ID" value="CDX03600.1"/>
    <property type="molecule type" value="Genomic_DNA"/>
</dbReference>
<gene>
    <name evidence="3" type="ORF">DPCES_3714</name>
</gene>
<organism evidence="3">
    <name type="scientific">Desulfitobacterium hafniense</name>
    <name type="common">Desulfitobacterium frappieri</name>
    <dbReference type="NCBI Taxonomy" id="49338"/>
    <lineage>
        <taxon>Bacteria</taxon>
        <taxon>Bacillati</taxon>
        <taxon>Bacillota</taxon>
        <taxon>Clostridia</taxon>
        <taxon>Eubacteriales</taxon>
        <taxon>Desulfitobacteriaceae</taxon>
        <taxon>Desulfitobacterium</taxon>
    </lineage>
</organism>
<accession>A0A098B5E0</accession>